<dbReference type="Proteomes" id="UP000053797">
    <property type="component" value="Unassembled WGS sequence"/>
</dbReference>
<evidence type="ECO:0000256" key="3">
    <source>
        <dbReference type="ARBA" id="ARBA00022553"/>
    </source>
</evidence>
<dbReference type="Pfam" id="PF00486">
    <property type="entry name" value="Trans_reg_C"/>
    <property type="match status" value="1"/>
</dbReference>
<dbReference type="Gene3D" id="3.40.50.2300">
    <property type="match status" value="1"/>
</dbReference>
<evidence type="ECO:0000256" key="12">
    <source>
        <dbReference type="PROSITE-ProRule" id="PRU00169"/>
    </source>
</evidence>
<evidence type="ECO:0000313" key="17">
    <source>
        <dbReference type="Proteomes" id="UP000053797"/>
    </source>
</evidence>
<dbReference type="SUPFAM" id="SSF52172">
    <property type="entry name" value="CheY-like"/>
    <property type="match status" value="1"/>
</dbReference>
<comment type="function">
    <text evidence="10">Member of the two-component regulatory system HssS/HssR involved in intracellular heme homeostasis and tempering of staphylococcal virulence. Phosphorylated HssR binds to a direct repeat sequence within hrtAB promoter and activates the expression of hrtAB, an efflux pump, in response to extracellular heme, hemin, hemoglobin or blood.</text>
</comment>
<evidence type="ECO:0000256" key="13">
    <source>
        <dbReference type="PROSITE-ProRule" id="PRU01091"/>
    </source>
</evidence>
<dbReference type="OrthoDB" id="9790442at2"/>
<dbReference type="InterPro" id="IPR036388">
    <property type="entry name" value="WH-like_DNA-bd_sf"/>
</dbReference>
<dbReference type="Gene3D" id="6.10.250.690">
    <property type="match status" value="1"/>
</dbReference>
<comment type="caution">
    <text evidence="16">The sequence shown here is derived from an EMBL/GenBank/DDBJ whole genome shotgun (WGS) entry which is preliminary data.</text>
</comment>
<dbReference type="Gene3D" id="1.10.10.10">
    <property type="entry name" value="Winged helix-like DNA-binding domain superfamily/Winged helix DNA-binding domain"/>
    <property type="match status" value="1"/>
</dbReference>
<evidence type="ECO:0000259" key="14">
    <source>
        <dbReference type="PROSITE" id="PS50110"/>
    </source>
</evidence>
<keyword evidence="6" id="KW-0843">Virulence</keyword>
<evidence type="ECO:0000313" key="16">
    <source>
        <dbReference type="EMBL" id="KSU50952.1"/>
    </source>
</evidence>
<dbReference type="PROSITE" id="PS50110">
    <property type="entry name" value="RESPONSE_REGULATORY"/>
    <property type="match status" value="1"/>
</dbReference>
<dbReference type="SMART" id="SM00862">
    <property type="entry name" value="Trans_reg_C"/>
    <property type="match status" value="1"/>
</dbReference>
<feature type="domain" description="OmpR/PhoB-type" evidence="15">
    <location>
        <begin position="125"/>
        <end position="222"/>
    </location>
</feature>
<evidence type="ECO:0000256" key="9">
    <source>
        <dbReference type="ARBA" id="ARBA00023163"/>
    </source>
</evidence>
<keyword evidence="2" id="KW-0963">Cytoplasm</keyword>
<evidence type="ECO:0000256" key="2">
    <source>
        <dbReference type="ARBA" id="ARBA00022490"/>
    </source>
</evidence>
<protein>
    <recommendedName>
        <fullName evidence="11">Heme response regulator HssR</fullName>
    </recommendedName>
</protein>
<keyword evidence="4" id="KW-0902">Two-component regulatory system</keyword>
<dbReference type="PANTHER" id="PTHR48111">
    <property type="entry name" value="REGULATOR OF RPOS"/>
    <property type="match status" value="1"/>
</dbReference>
<evidence type="ECO:0000256" key="8">
    <source>
        <dbReference type="ARBA" id="ARBA00023159"/>
    </source>
</evidence>
<dbReference type="SMART" id="SM00448">
    <property type="entry name" value="REC"/>
    <property type="match status" value="1"/>
</dbReference>
<dbReference type="CDD" id="cd00383">
    <property type="entry name" value="trans_reg_C"/>
    <property type="match status" value="1"/>
</dbReference>
<dbReference type="InterPro" id="IPR039420">
    <property type="entry name" value="WalR-like"/>
</dbReference>
<evidence type="ECO:0000256" key="11">
    <source>
        <dbReference type="ARBA" id="ARBA00039976"/>
    </source>
</evidence>
<dbReference type="GO" id="GO:0000976">
    <property type="term" value="F:transcription cis-regulatory region binding"/>
    <property type="evidence" value="ECO:0007669"/>
    <property type="project" value="TreeGrafter"/>
</dbReference>
<keyword evidence="7 13" id="KW-0238">DNA-binding</keyword>
<dbReference type="InterPro" id="IPR001867">
    <property type="entry name" value="OmpR/PhoB-type_DNA-bd"/>
</dbReference>
<dbReference type="GO" id="GO:0006355">
    <property type="term" value="P:regulation of DNA-templated transcription"/>
    <property type="evidence" value="ECO:0007669"/>
    <property type="project" value="InterPro"/>
</dbReference>
<evidence type="ECO:0000256" key="10">
    <source>
        <dbReference type="ARBA" id="ARBA00037471"/>
    </source>
</evidence>
<dbReference type="RefSeq" id="WP_058264975.1">
    <property type="nucleotide sequence ID" value="NZ_FMYN01000001.1"/>
</dbReference>
<sequence length="223" mass="25381">MVTILIAEDDRNVRLLLGETLRSAGFTVIESRDGKDALDQLDQQHVDLVVTDVMMPHVSGIELVELLRESGYEQPVLMLTVLDSFQDKEAGFTTGADDYMVKPVDLDELLLRIRALLRRSKIVAAQELIVGALQLRMTDATVVTPHGEIPLPQKEFQLLYRLLAHPKQIFTRQQLMDEIWGYNVESDSRTVDVHIKRLRDKFSAYDDFTIETVWGLGYKGVIQ</sequence>
<keyword evidence="8" id="KW-0010">Activator</keyword>
<evidence type="ECO:0000256" key="6">
    <source>
        <dbReference type="ARBA" id="ARBA00023026"/>
    </source>
</evidence>
<dbReference type="InterPro" id="IPR011006">
    <property type="entry name" value="CheY-like_superfamily"/>
</dbReference>
<evidence type="ECO:0000259" key="15">
    <source>
        <dbReference type="PROSITE" id="PS51755"/>
    </source>
</evidence>
<feature type="domain" description="Response regulatory" evidence="14">
    <location>
        <begin position="3"/>
        <end position="117"/>
    </location>
</feature>
<reference evidence="16 17" key="1">
    <citation type="journal article" date="2015" name="Int. J. Syst. Evol. Microbiol.">
        <title>Exiguobacterium enclense sp. nov., isolated from sediment.</title>
        <authorList>
            <person name="Dastager S.G."/>
            <person name="Mawlankar R."/>
            <person name="Sonalkar V.V."/>
            <person name="Thorat M.N."/>
            <person name="Mual P."/>
            <person name="Verma A."/>
            <person name="Krishnamurthi S."/>
            <person name="Tang S.K."/>
            <person name="Li W.J."/>
        </authorList>
    </citation>
    <scope>NUCLEOTIDE SEQUENCE [LARGE SCALE GENOMIC DNA]</scope>
    <source>
        <strain evidence="16 17">NIO-1109</strain>
    </source>
</reference>
<keyword evidence="5" id="KW-0805">Transcription regulation</keyword>
<accession>A0A0V8GKX0</accession>
<organism evidence="16 17">
    <name type="scientific">Exiguobacterium indicum</name>
    <dbReference type="NCBI Taxonomy" id="296995"/>
    <lineage>
        <taxon>Bacteria</taxon>
        <taxon>Bacillati</taxon>
        <taxon>Bacillota</taxon>
        <taxon>Bacilli</taxon>
        <taxon>Bacillales</taxon>
        <taxon>Bacillales Family XII. Incertae Sedis</taxon>
        <taxon>Exiguobacterium</taxon>
    </lineage>
</organism>
<name>A0A0V8GKX0_9BACL</name>
<dbReference type="GO" id="GO:0032993">
    <property type="term" value="C:protein-DNA complex"/>
    <property type="evidence" value="ECO:0007669"/>
    <property type="project" value="TreeGrafter"/>
</dbReference>
<feature type="DNA-binding region" description="OmpR/PhoB-type" evidence="13">
    <location>
        <begin position="125"/>
        <end position="222"/>
    </location>
</feature>
<dbReference type="Pfam" id="PF00072">
    <property type="entry name" value="Response_reg"/>
    <property type="match status" value="1"/>
</dbReference>
<dbReference type="GO" id="GO:0000156">
    <property type="term" value="F:phosphorelay response regulator activity"/>
    <property type="evidence" value="ECO:0007669"/>
    <property type="project" value="TreeGrafter"/>
</dbReference>
<evidence type="ECO:0000256" key="7">
    <source>
        <dbReference type="ARBA" id="ARBA00023125"/>
    </source>
</evidence>
<dbReference type="CDD" id="cd17574">
    <property type="entry name" value="REC_OmpR"/>
    <property type="match status" value="1"/>
</dbReference>
<dbReference type="InterPro" id="IPR001789">
    <property type="entry name" value="Sig_transdc_resp-reg_receiver"/>
</dbReference>
<evidence type="ECO:0000256" key="1">
    <source>
        <dbReference type="ARBA" id="ARBA00004496"/>
    </source>
</evidence>
<dbReference type="PANTHER" id="PTHR48111:SF49">
    <property type="entry name" value="HEME RESPONSE REGULATOR HSSR"/>
    <property type="match status" value="1"/>
</dbReference>
<dbReference type="PROSITE" id="PS51755">
    <property type="entry name" value="OMPR_PHOB"/>
    <property type="match status" value="1"/>
</dbReference>
<comment type="subcellular location">
    <subcellularLocation>
        <location evidence="1">Cytoplasm</location>
    </subcellularLocation>
</comment>
<feature type="modified residue" description="4-aspartylphosphate" evidence="12">
    <location>
        <position position="52"/>
    </location>
</feature>
<evidence type="ECO:0000256" key="5">
    <source>
        <dbReference type="ARBA" id="ARBA00023015"/>
    </source>
</evidence>
<dbReference type="EMBL" id="LNQL01000001">
    <property type="protein sequence ID" value="KSU50952.1"/>
    <property type="molecule type" value="Genomic_DNA"/>
</dbReference>
<dbReference type="GO" id="GO:0005829">
    <property type="term" value="C:cytosol"/>
    <property type="evidence" value="ECO:0007669"/>
    <property type="project" value="TreeGrafter"/>
</dbReference>
<gene>
    <name evidence="16" type="ORF">AS033_06110</name>
</gene>
<dbReference type="AlphaFoldDB" id="A0A0V8GKX0"/>
<keyword evidence="9" id="KW-0804">Transcription</keyword>
<keyword evidence="3 12" id="KW-0597">Phosphoprotein</keyword>
<proteinExistence type="predicted"/>
<evidence type="ECO:0000256" key="4">
    <source>
        <dbReference type="ARBA" id="ARBA00023012"/>
    </source>
</evidence>